<sequence>MGCDTDSYRKNYEFFNYIDEYIVHEDLAERNGTNDIDGLNYNFINNFNETKFDDLKKLSNKFIYLVDALRKRNEGSTFNADYDFDYLNYWLNARIHEIEPESICKKQFFQNLRSTYRGIHNWSKLSSGIYDIEAKDLIDMNTIYNLYKNFKVFNEKIKESTPKEEEYMIYAKNC</sequence>
<dbReference type="Pfam" id="PF05795">
    <property type="entry name" value="Plasmodium_Vir"/>
    <property type="match status" value="1"/>
</dbReference>
<dbReference type="EMBL" id="FLQU01001216">
    <property type="protein sequence ID" value="SBS92066.1"/>
    <property type="molecule type" value="Genomic_DNA"/>
</dbReference>
<organism evidence="1 2">
    <name type="scientific">Plasmodium ovale curtisi</name>
    <dbReference type="NCBI Taxonomy" id="864141"/>
    <lineage>
        <taxon>Eukaryota</taxon>
        <taxon>Sar</taxon>
        <taxon>Alveolata</taxon>
        <taxon>Apicomplexa</taxon>
        <taxon>Aconoidasida</taxon>
        <taxon>Haemosporida</taxon>
        <taxon>Plasmodiidae</taxon>
        <taxon>Plasmodium</taxon>
        <taxon>Plasmodium (Plasmodium)</taxon>
    </lineage>
</organism>
<evidence type="ECO:0000313" key="2">
    <source>
        <dbReference type="Proteomes" id="UP000078560"/>
    </source>
</evidence>
<reference evidence="2" key="1">
    <citation type="submission" date="2016-05" db="EMBL/GenBank/DDBJ databases">
        <authorList>
            <person name="Naeem Raeece"/>
        </authorList>
    </citation>
    <scope>NUCLEOTIDE SEQUENCE [LARGE SCALE GENOMIC DNA]</scope>
</reference>
<feature type="non-terminal residue" evidence="1">
    <location>
        <position position="174"/>
    </location>
</feature>
<dbReference type="Proteomes" id="UP000078560">
    <property type="component" value="Unassembled WGS sequence"/>
</dbReference>
<protein>
    <submittedName>
        <fullName evidence="1">PIR Superfamily Protein</fullName>
    </submittedName>
</protein>
<dbReference type="AlphaFoldDB" id="A0A1A8WLA4"/>
<evidence type="ECO:0000313" key="1">
    <source>
        <dbReference type="EMBL" id="SBS92066.1"/>
    </source>
</evidence>
<proteinExistence type="predicted"/>
<name>A0A1A8WLA4_PLAOA</name>
<dbReference type="InterPro" id="IPR008780">
    <property type="entry name" value="Plasmodium_Vir"/>
</dbReference>
<accession>A0A1A8WLA4</accession>
<gene>
    <name evidence="1" type="ORF">POVCU2_0071910</name>
</gene>